<dbReference type="Pfam" id="PF03446">
    <property type="entry name" value="NAD_binding_2"/>
    <property type="match status" value="1"/>
</dbReference>
<feature type="domain" description="3-hydroxyisobutyrate dehydrogenase-like NAD-binding" evidence="4">
    <location>
        <begin position="163"/>
        <end position="284"/>
    </location>
</feature>
<dbReference type="Pfam" id="PF14833">
    <property type="entry name" value="NAD_binding_11"/>
    <property type="match status" value="1"/>
</dbReference>
<gene>
    <name evidence="5" type="ORF">TVG0242719</name>
</gene>
<dbReference type="GeneID" id="1440747"/>
<accession>Q97C72</accession>
<dbReference type="Gene3D" id="1.10.1040.10">
    <property type="entry name" value="N-(1-d-carboxylethyl)-l-norvaline Dehydrogenase, domain 2"/>
    <property type="match status" value="1"/>
</dbReference>
<dbReference type="InterPro" id="IPR013328">
    <property type="entry name" value="6PGD_dom2"/>
</dbReference>
<dbReference type="HOGENOM" id="CLU_035117_0_6_2"/>
<dbReference type="GO" id="GO:0050661">
    <property type="term" value="F:NADP binding"/>
    <property type="evidence" value="ECO:0007669"/>
    <property type="project" value="InterPro"/>
</dbReference>
<sequence>MEKKVVLIGLGIMGYRIAANFKKAGMLNGVFDRKIEKAEAFSKQFGSEFYKDIESAVKSNDVIVTMLYDDSSVIDVYSKAMDYAAGKIFVDMSTISPETSIRVSKDIESKGGEMYDAPVIGTSVVVEKKGLTVLIGGPRDNVGLIEELMGATATSVVYVGPNGSGLYAKLVNNLFLGSYMEALAEAVRFGRSTGLDDNVISSVLIKYSSARSPTSELKVPKMMAGDHSTQFSVKNMLKDLEIIEDTARRKSVPIPSASIALQFYRYLASSGHSEEDISSIYKVLTGS</sequence>
<dbReference type="PaxDb" id="273116-14324446"/>
<dbReference type="GO" id="GO:0016616">
    <property type="term" value="F:oxidoreductase activity, acting on the CH-OH group of donors, NAD or NADP as acceptor"/>
    <property type="evidence" value="ECO:0007669"/>
    <property type="project" value="TreeGrafter"/>
</dbReference>
<keyword evidence="6" id="KW-1185">Reference proteome</keyword>
<dbReference type="InterPro" id="IPR036291">
    <property type="entry name" value="NAD(P)-bd_dom_sf"/>
</dbReference>
<dbReference type="PANTHER" id="PTHR22981">
    <property type="entry name" value="3-HYDROXYISOBUTYRATE DEHYDROGENASE-RELATED"/>
    <property type="match status" value="1"/>
</dbReference>
<keyword evidence="1" id="KW-0560">Oxidoreductase</keyword>
<dbReference type="AlphaFoldDB" id="Q97C72"/>
<dbReference type="InterPro" id="IPR008927">
    <property type="entry name" value="6-PGluconate_DH-like_C_sf"/>
</dbReference>
<evidence type="ECO:0000259" key="3">
    <source>
        <dbReference type="Pfam" id="PF03446"/>
    </source>
</evidence>
<dbReference type="PANTHER" id="PTHR22981:SF80">
    <property type="entry name" value="BLR4309 PROTEIN"/>
    <property type="match status" value="1"/>
</dbReference>
<dbReference type="STRING" id="273116.gene:9381003"/>
<protein>
    <recommendedName>
        <fullName evidence="7">3-hydroxyisobutyrate dehydrogenase</fullName>
    </recommendedName>
</protein>
<evidence type="ECO:0000259" key="4">
    <source>
        <dbReference type="Pfam" id="PF14833"/>
    </source>
</evidence>
<dbReference type="Proteomes" id="UP000001017">
    <property type="component" value="Chromosome"/>
</dbReference>
<dbReference type="InterPro" id="IPR006115">
    <property type="entry name" value="6PGDH_NADP-bd"/>
</dbReference>
<evidence type="ECO:0000313" key="6">
    <source>
        <dbReference type="Proteomes" id="UP000001017"/>
    </source>
</evidence>
<name>Q97C72_THEVO</name>
<dbReference type="KEGG" id="tvo:TVG0242719"/>
<dbReference type="EMBL" id="BA000011">
    <property type="protein sequence ID" value="BAB59374.1"/>
    <property type="molecule type" value="Genomic_DNA"/>
</dbReference>
<dbReference type="GO" id="GO:0051287">
    <property type="term" value="F:NAD binding"/>
    <property type="evidence" value="ECO:0007669"/>
    <property type="project" value="InterPro"/>
</dbReference>
<feature type="domain" description="6-phosphogluconate dehydrogenase NADP-binding" evidence="3">
    <location>
        <begin position="5"/>
        <end position="160"/>
    </location>
</feature>
<dbReference type="Gene3D" id="3.40.50.720">
    <property type="entry name" value="NAD(P)-binding Rossmann-like Domain"/>
    <property type="match status" value="1"/>
</dbReference>
<dbReference type="OrthoDB" id="23890at2157"/>
<keyword evidence="2" id="KW-0520">NAD</keyword>
<proteinExistence type="predicted"/>
<evidence type="ECO:0000313" key="5">
    <source>
        <dbReference type="EMBL" id="BAB59374.1"/>
    </source>
</evidence>
<organism evidence="5 6">
    <name type="scientific">Thermoplasma volcanium (strain ATCC 51530 / DSM 4299 / JCM 9571 / NBRC 15438 / GSS1)</name>
    <dbReference type="NCBI Taxonomy" id="273116"/>
    <lineage>
        <taxon>Archaea</taxon>
        <taxon>Methanobacteriati</taxon>
        <taxon>Thermoplasmatota</taxon>
        <taxon>Thermoplasmata</taxon>
        <taxon>Thermoplasmatales</taxon>
        <taxon>Thermoplasmataceae</taxon>
        <taxon>Thermoplasma</taxon>
    </lineage>
</organism>
<dbReference type="SUPFAM" id="SSF51735">
    <property type="entry name" value="NAD(P)-binding Rossmann-fold domains"/>
    <property type="match status" value="1"/>
</dbReference>
<evidence type="ECO:0000256" key="1">
    <source>
        <dbReference type="ARBA" id="ARBA00023002"/>
    </source>
</evidence>
<dbReference type="PhylomeDB" id="Q97C72"/>
<dbReference type="RefSeq" id="WP_010916487.1">
    <property type="nucleotide sequence ID" value="NC_002689.2"/>
</dbReference>
<evidence type="ECO:0008006" key="7">
    <source>
        <dbReference type="Google" id="ProtNLM"/>
    </source>
</evidence>
<reference evidence="5 6" key="1">
    <citation type="journal article" date="1999" name="Proc. Jpn. Acad.">
        <title>Determination of the complete genomic DNA sequence of Thermoplasma volvanium GSS1.</title>
        <authorList>
            <person name="Kawashima T."/>
            <person name="Yamamoto Y."/>
            <person name="Aramaki H."/>
            <person name="Nunoshiba T."/>
            <person name="Kawamoto T."/>
            <person name="Watanabe K."/>
            <person name="Yamazaki M."/>
            <person name="Kanehori K."/>
            <person name="Amano N."/>
            <person name="Ohya Y."/>
            <person name="Makino K."/>
            <person name="Suzuki M."/>
        </authorList>
    </citation>
    <scope>NUCLEOTIDE SEQUENCE [LARGE SCALE GENOMIC DNA]</scope>
    <source>
        <strain evidence="6">ATCC 51530 / DSM 4299 / JCM 9571 / NBRC 15438 / GSS1</strain>
    </source>
</reference>
<evidence type="ECO:0000256" key="2">
    <source>
        <dbReference type="ARBA" id="ARBA00023027"/>
    </source>
</evidence>
<dbReference type="InterPro" id="IPR029154">
    <property type="entry name" value="HIBADH-like_NADP-bd"/>
</dbReference>
<dbReference type="PIRSF" id="PIRSF000103">
    <property type="entry name" value="HIBADH"/>
    <property type="match status" value="1"/>
</dbReference>
<dbReference type="InterPro" id="IPR015815">
    <property type="entry name" value="HIBADH-related"/>
</dbReference>
<dbReference type="eggNOG" id="arCOG00247">
    <property type="taxonomic scope" value="Archaea"/>
</dbReference>
<reference evidence="5 6" key="2">
    <citation type="journal article" date="2000" name="Proc. Natl. Acad. Sci. U.S.A.">
        <title>Archaeal adaptation to higher temperatures revealed by genomic sequence of Thermoplasma volcanium.</title>
        <authorList>
            <person name="Kawashima T."/>
            <person name="Amano N."/>
            <person name="Koike H."/>
            <person name="Makino S."/>
            <person name="Higuchi S."/>
            <person name="Kawashima-Ohya Y."/>
            <person name="Watanabe K."/>
            <person name="Yamazaki M."/>
            <person name="Kanehori K."/>
            <person name="Kawamoto T."/>
            <person name="Nunoshiba T."/>
            <person name="Yamamoto Y."/>
            <person name="Aramaki H."/>
            <person name="Makino K."/>
            <person name="Suzuki M."/>
        </authorList>
    </citation>
    <scope>NUCLEOTIDE SEQUENCE [LARGE SCALE GENOMIC DNA]</scope>
    <source>
        <strain evidence="6">ATCC 51530 / DSM 4299 / JCM 9571 / NBRC 15438 / GSS1</strain>
    </source>
</reference>
<dbReference type="SUPFAM" id="SSF48179">
    <property type="entry name" value="6-phosphogluconate dehydrogenase C-terminal domain-like"/>
    <property type="match status" value="1"/>
</dbReference>